<dbReference type="Pfam" id="PF07690">
    <property type="entry name" value="MFS_1"/>
    <property type="match status" value="1"/>
</dbReference>
<feature type="transmembrane region" description="Helical" evidence="5">
    <location>
        <begin position="148"/>
        <end position="166"/>
    </location>
</feature>
<evidence type="ECO:0000313" key="8">
    <source>
        <dbReference type="Proteomes" id="UP001058860"/>
    </source>
</evidence>
<dbReference type="InterPro" id="IPR036259">
    <property type="entry name" value="MFS_trans_sf"/>
</dbReference>
<feature type="transmembrane region" description="Helical" evidence="5">
    <location>
        <begin position="47"/>
        <end position="67"/>
    </location>
</feature>
<protein>
    <submittedName>
        <fullName evidence="7">MFS transporter</fullName>
    </submittedName>
</protein>
<evidence type="ECO:0000259" key="6">
    <source>
        <dbReference type="PROSITE" id="PS50850"/>
    </source>
</evidence>
<feature type="transmembrane region" description="Helical" evidence="5">
    <location>
        <begin position="79"/>
        <end position="104"/>
    </location>
</feature>
<organism evidence="7 8">
    <name type="scientific">Svornostia abyssi</name>
    <dbReference type="NCBI Taxonomy" id="2898438"/>
    <lineage>
        <taxon>Bacteria</taxon>
        <taxon>Bacillati</taxon>
        <taxon>Actinomycetota</taxon>
        <taxon>Thermoleophilia</taxon>
        <taxon>Solirubrobacterales</taxon>
        <taxon>Baekduiaceae</taxon>
        <taxon>Svornostia</taxon>
    </lineage>
</organism>
<keyword evidence="2 5" id="KW-0812">Transmembrane</keyword>
<keyword evidence="8" id="KW-1185">Reference proteome</keyword>
<evidence type="ECO:0000256" key="3">
    <source>
        <dbReference type="ARBA" id="ARBA00022989"/>
    </source>
</evidence>
<gene>
    <name evidence="7" type="ORF">LRS13_20845</name>
</gene>
<name>A0ABY5PEP2_9ACTN</name>
<dbReference type="PANTHER" id="PTHR42718:SF48">
    <property type="entry name" value="CONSERVED TWO-DOMAIN MEMBRANE PROTEIN-RELATED"/>
    <property type="match status" value="1"/>
</dbReference>
<evidence type="ECO:0000256" key="1">
    <source>
        <dbReference type="ARBA" id="ARBA00004651"/>
    </source>
</evidence>
<evidence type="ECO:0000256" key="2">
    <source>
        <dbReference type="ARBA" id="ARBA00022692"/>
    </source>
</evidence>
<sequence length="179" mass="17749">MLLTSVLFLTGPWDRDVLQAGLEIAPGPAAAAMFSIPGARLAQRIGMARVGALGTALFALGGLLWLTRLSDVPDYAGTFLPAMVIGGAGVGLVIPTVTAAAAVVLPPERFATGTAVVSMGRQLGVAVGVAIVVALLGTPQSADDFQAAYGFILGASVVSGIALSGLGRVEAAVPEPAAA</sequence>
<keyword evidence="4 5" id="KW-0472">Membrane</keyword>
<dbReference type="RefSeq" id="WP_353863610.1">
    <property type="nucleotide sequence ID" value="NZ_CP088295.1"/>
</dbReference>
<feature type="domain" description="Major facilitator superfamily (MFS) profile" evidence="6">
    <location>
        <begin position="1"/>
        <end position="179"/>
    </location>
</feature>
<dbReference type="PROSITE" id="PS50850">
    <property type="entry name" value="MFS"/>
    <property type="match status" value="1"/>
</dbReference>
<dbReference type="EMBL" id="CP088295">
    <property type="protein sequence ID" value="UUY03098.1"/>
    <property type="molecule type" value="Genomic_DNA"/>
</dbReference>
<dbReference type="Gene3D" id="1.20.1250.20">
    <property type="entry name" value="MFS general substrate transporter like domains"/>
    <property type="match status" value="1"/>
</dbReference>
<evidence type="ECO:0000256" key="5">
    <source>
        <dbReference type="SAM" id="Phobius"/>
    </source>
</evidence>
<evidence type="ECO:0000313" key="7">
    <source>
        <dbReference type="EMBL" id="UUY03098.1"/>
    </source>
</evidence>
<evidence type="ECO:0000256" key="4">
    <source>
        <dbReference type="ARBA" id="ARBA00023136"/>
    </source>
</evidence>
<dbReference type="Proteomes" id="UP001058860">
    <property type="component" value="Chromosome"/>
</dbReference>
<dbReference type="SUPFAM" id="SSF103473">
    <property type="entry name" value="MFS general substrate transporter"/>
    <property type="match status" value="1"/>
</dbReference>
<dbReference type="InterPro" id="IPR011701">
    <property type="entry name" value="MFS"/>
</dbReference>
<comment type="subcellular location">
    <subcellularLocation>
        <location evidence="1">Cell membrane</location>
        <topology evidence="1">Multi-pass membrane protein</topology>
    </subcellularLocation>
</comment>
<dbReference type="InterPro" id="IPR020846">
    <property type="entry name" value="MFS_dom"/>
</dbReference>
<dbReference type="PANTHER" id="PTHR42718">
    <property type="entry name" value="MAJOR FACILITATOR SUPERFAMILY MULTIDRUG TRANSPORTER MFSC"/>
    <property type="match status" value="1"/>
</dbReference>
<proteinExistence type="predicted"/>
<accession>A0ABY5PEP2</accession>
<keyword evidence="3 5" id="KW-1133">Transmembrane helix</keyword>
<reference evidence="8" key="1">
    <citation type="submission" date="2021-11" db="EMBL/GenBank/DDBJ databases">
        <title>Cultivation dependent microbiological survey of springs from the worlds oldest radium mine currently devoted to the extraction of radon-saturated water.</title>
        <authorList>
            <person name="Kapinusova G."/>
            <person name="Smrhova T."/>
            <person name="Strejcek M."/>
            <person name="Suman J."/>
            <person name="Jani K."/>
            <person name="Pajer P."/>
            <person name="Uhlik O."/>
        </authorList>
    </citation>
    <scope>NUCLEOTIDE SEQUENCE [LARGE SCALE GENOMIC DNA]</scope>
    <source>
        <strain evidence="8">J379</strain>
    </source>
</reference>
<feature type="transmembrane region" description="Helical" evidence="5">
    <location>
        <begin position="110"/>
        <end position="136"/>
    </location>
</feature>